<protein>
    <submittedName>
        <fullName evidence="2">MarR family transcriptional regulator</fullName>
    </submittedName>
</protein>
<feature type="domain" description="HTH marR-type" evidence="1">
    <location>
        <begin position="1"/>
        <end position="147"/>
    </location>
</feature>
<dbReference type="InterPro" id="IPR000835">
    <property type="entry name" value="HTH_MarR-typ"/>
</dbReference>
<evidence type="ECO:0000313" key="3">
    <source>
        <dbReference type="Proteomes" id="UP001205337"/>
    </source>
</evidence>
<comment type="caution">
    <text evidence="2">The sequence shown here is derived from an EMBL/GenBank/DDBJ whole genome shotgun (WGS) entry which is preliminary data.</text>
</comment>
<evidence type="ECO:0000313" key="2">
    <source>
        <dbReference type="EMBL" id="MCS0500612.1"/>
    </source>
</evidence>
<evidence type="ECO:0000259" key="1">
    <source>
        <dbReference type="PROSITE" id="PS50995"/>
    </source>
</evidence>
<gene>
    <name evidence="2" type="ORF">NUH29_13755</name>
</gene>
<dbReference type="PANTHER" id="PTHR33164:SF99">
    <property type="entry name" value="MARR FAMILY REGULATORY PROTEIN"/>
    <property type="match status" value="1"/>
</dbReference>
<dbReference type="PROSITE" id="PS50995">
    <property type="entry name" value="HTH_MARR_2"/>
    <property type="match status" value="1"/>
</dbReference>
<sequence>MPRLVPRLDEQESAAWLALVSLLELLPSALDSQLQRDSELTHFEFAVLSMLKFAGEPIRMSELAAATSATLPRLSHVVSRLQRRELVEKVASETDRRATDVVLTDAGRRILVRATPGHIALVRRAVIDSLSREQLEQLTAIADSITNALDPDRRFAALVDGGLETRALRARSSTT</sequence>
<dbReference type="InterPro" id="IPR036390">
    <property type="entry name" value="WH_DNA-bd_sf"/>
</dbReference>
<dbReference type="Proteomes" id="UP001205337">
    <property type="component" value="Unassembled WGS sequence"/>
</dbReference>
<dbReference type="InterPro" id="IPR036388">
    <property type="entry name" value="WH-like_DNA-bd_sf"/>
</dbReference>
<dbReference type="EMBL" id="JANTHX010000008">
    <property type="protein sequence ID" value="MCS0500612.1"/>
    <property type="molecule type" value="Genomic_DNA"/>
</dbReference>
<dbReference type="Gene3D" id="1.10.10.10">
    <property type="entry name" value="Winged helix-like DNA-binding domain superfamily/Winged helix DNA-binding domain"/>
    <property type="match status" value="1"/>
</dbReference>
<dbReference type="RefSeq" id="WP_258799800.1">
    <property type="nucleotide sequence ID" value="NZ_JANTHX010000008.1"/>
</dbReference>
<proteinExistence type="predicted"/>
<dbReference type="PANTHER" id="PTHR33164">
    <property type="entry name" value="TRANSCRIPTIONAL REGULATOR, MARR FAMILY"/>
    <property type="match status" value="1"/>
</dbReference>
<name>A0ABT1ZIR9_9MICO</name>
<keyword evidence="3" id="KW-1185">Reference proteome</keyword>
<dbReference type="SMART" id="SM00347">
    <property type="entry name" value="HTH_MARR"/>
    <property type="match status" value="1"/>
</dbReference>
<reference evidence="2 3" key="1">
    <citation type="submission" date="2022-08" db="EMBL/GenBank/DDBJ databases">
        <authorList>
            <person name="Li F."/>
        </authorList>
    </citation>
    <scope>NUCLEOTIDE SEQUENCE [LARGE SCALE GENOMIC DNA]</scope>
    <source>
        <strain evidence="2 3">10F1B-8-1</strain>
    </source>
</reference>
<accession>A0ABT1ZIR9</accession>
<dbReference type="Pfam" id="PF12802">
    <property type="entry name" value="MarR_2"/>
    <property type="match status" value="1"/>
</dbReference>
<organism evidence="2 3">
    <name type="scientific">Protaetiibacter mangrovi</name>
    <dbReference type="NCBI Taxonomy" id="2970926"/>
    <lineage>
        <taxon>Bacteria</taxon>
        <taxon>Bacillati</taxon>
        <taxon>Actinomycetota</taxon>
        <taxon>Actinomycetes</taxon>
        <taxon>Micrococcales</taxon>
        <taxon>Microbacteriaceae</taxon>
        <taxon>Protaetiibacter</taxon>
    </lineage>
</organism>
<dbReference type="PRINTS" id="PR00598">
    <property type="entry name" value="HTHMARR"/>
</dbReference>
<dbReference type="SUPFAM" id="SSF46785">
    <property type="entry name" value="Winged helix' DNA-binding domain"/>
    <property type="match status" value="1"/>
</dbReference>
<dbReference type="InterPro" id="IPR039422">
    <property type="entry name" value="MarR/SlyA-like"/>
</dbReference>